<dbReference type="AlphaFoldDB" id="A0A4Y2PQF7"/>
<keyword evidence="2" id="KW-1185">Reference proteome</keyword>
<dbReference type="Proteomes" id="UP000499080">
    <property type="component" value="Unassembled WGS sequence"/>
</dbReference>
<dbReference type="EMBL" id="BGPR01011754">
    <property type="protein sequence ID" value="GBN52790.1"/>
    <property type="molecule type" value="Genomic_DNA"/>
</dbReference>
<gene>
    <name evidence="1" type="ORF">AVEN_51402_1</name>
</gene>
<reference evidence="1 2" key="1">
    <citation type="journal article" date="2019" name="Sci. Rep.">
        <title>Orb-weaving spider Araneus ventricosus genome elucidates the spidroin gene catalogue.</title>
        <authorList>
            <person name="Kono N."/>
            <person name="Nakamura H."/>
            <person name="Ohtoshi R."/>
            <person name="Moran D.A.P."/>
            <person name="Shinohara A."/>
            <person name="Yoshida Y."/>
            <person name="Fujiwara M."/>
            <person name="Mori M."/>
            <person name="Tomita M."/>
            <person name="Arakawa K."/>
        </authorList>
    </citation>
    <scope>NUCLEOTIDE SEQUENCE [LARGE SCALE GENOMIC DNA]</scope>
</reference>
<evidence type="ECO:0000313" key="1">
    <source>
        <dbReference type="EMBL" id="GBN52790.1"/>
    </source>
</evidence>
<name>A0A4Y2PQF7_ARAVE</name>
<proteinExistence type="predicted"/>
<evidence type="ECO:0000313" key="2">
    <source>
        <dbReference type="Proteomes" id="UP000499080"/>
    </source>
</evidence>
<protein>
    <submittedName>
        <fullName evidence="1">Uncharacterized protein</fullName>
    </submittedName>
</protein>
<organism evidence="1 2">
    <name type="scientific">Araneus ventricosus</name>
    <name type="common">Orbweaver spider</name>
    <name type="synonym">Epeira ventricosa</name>
    <dbReference type="NCBI Taxonomy" id="182803"/>
    <lineage>
        <taxon>Eukaryota</taxon>
        <taxon>Metazoa</taxon>
        <taxon>Ecdysozoa</taxon>
        <taxon>Arthropoda</taxon>
        <taxon>Chelicerata</taxon>
        <taxon>Arachnida</taxon>
        <taxon>Araneae</taxon>
        <taxon>Araneomorphae</taxon>
        <taxon>Entelegynae</taxon>
        <taxon>Araneoidea</taxon>
        <taxon>Araneidae</taxon>
        <taxon>Araneus</taxon>
    </lineage>
</organism>
<accession>A0A4Y2PQF7</accession>
<sequence>MASVNMQELKQRITAAIHSKPSANVQELKQRITAAIHSKPSANMQELKQCITAAIHSKSSANMQELKQRITASIHYNAHQMLLNTWRLIQYRLGILLATKGSHINIYLLIFVVV</sequence>
<comment type="caution">
    <text evidence="1">The sequence shown here is derived from an EMBL/GenBank/DDBJ whole genome shotgun (WGS) entry which is preliminary data.</text>
</comment>